<dbReference type="PANTHER" id="PTHR33064">
    <property type="entry name" value="POL PROTEIN"/>
    <property type="match status" value="1"/>
</dbReference>
<dbReference type="Gene3D" id="3.30.70.270">
    <property type="match status" value="1"/>
</dbReference>
<dbReference type="InterPro" id="IPR043502">
    <property type="entry name" value="DNA/RNA_pol_sf"/>
</dbReference>
<dbReference type="SUPFAM" id="SSF56672">
    <property type="entry name" value="DNA/RNA polymerases"/>
    <property type="match status" value="1"/>
</dbReference>
<evidence type="ECO:0008006" key="2">
    <source>
        <dbReference type="Google" id="ProtNLM"/>
    </source>
</evidence>
<gene>
    <name evidence="1" type="ORF">MANES_13G080200</name>
</gene>
<dbReference type="EMBL" id="CM004399">
    <property type="protein sequence ID" value="OAY33248.1"/>
    <property type="molecule type" value="Genomic_DNA"/>
</dbReference>
<dbReference type="InterPro" id="IPR043128">
    <property type="entry name" value="Rev_trsase/Diguanyl_cyclase"/>
</dbReference>
<accession>A0A2C9UPQ3</accession>
<reference evidence="1" key="1">
    <citation type="submission" date="2016-02" db="EMBL/GenBank/DDBJ databases">
        <title>WGS assembly of Manihot esculenta.</title>
        <authorList>
            <person name="Bredeson J.V."/>
            <person name="Prochnik S.E."/>
            <person name="Lyons J.B."/>
            <person name="Schmutz J."/>
            <person name="Grimwood J."/>
            <person name="Vrebalov J."/>
            <person name="Bart R.S."/>
            <person name="Amuge T."/>
            <person name="Ferguson M.E."/>
            <person name="Green R."/>
            <person name="Putnam N."/>
            <person name="Stites J."/>
            <person name="Rounsley S."/>
            <person name="Rokhsar D.S."/>
        </authorList>
    </citation>
    <scope>NUCLEOTIDE SEQUENCE [LARGE SCALE GENOMIC DNA]</scope>
    <source>
        <tissue evidence="1">Leaf</tissue>
    </source>
</reference>
<evidence type="ECO:0000313" key="1">
    <source>
        <dbReference type="EMBL" id="OAY33248.1"/>
    </source>
</evidence>
<dbReference type="AlphaFoldDB" id="A0A2C9UPQ3"/>
<proteinExistence type="predicted"/>
<sequence>MIEYLGHVILVQGVAMDSAKVSIVLNSPQPKSVRAVRAFLELTRYYRRFIKGYGMIAQPLTQLLKKESQFKFV</sequence>
<dbReference type="STRING" id="3983.A0A2C9UPQ3"/>
<protein>
    <recommendedName>
        <fullName evidence="2">Reverse transcriptase/retrotransposon-derived protein RNase H-like domain-containing protein</fullName>
    </recommendedName>
</protein>
<name>A0A2C9UPQ3_MANES</name>
<organism evidence="1">
    <name type="scientific">Manihot esculenta</name>
    <name type="common">Cassava</name>
    <name type="synonym">Jatropha manihot</name>
    <dbReference type="NCBI Taxonomy" id="3983"/>
    <lineage>
        <taxon>Eukaryota</taxon>
        <taxon>Viridiplantae</taxon>
        <taxon>Streptophyta</taxon>
        <taxon>Embryophyta</taxon>
        <taxon>Tracheophyta</taxon>
        <taxon>Spermatophyta</taxon>
        <taxon>Magnoliopsida</taxon>
        <taxon>eudicotyledons</taxon>
        <taxon>Gunneridae</taxon>
        <taxon>Pentapetalae</taxon>
        <taxon>rosids</taxon>
        <taxon>fabids</taxon>
        <taxon>Malpighiales</taxon>
        <taxon>Euphorbiaceae</taxon>
        <taxon>Crotonoideae</taxon>
        <taxon>Manihoteae</taxon>
        <taxon>Manihot</taxon>
    </lineage>
</organism>
<dbReference type="InterPro" id="IPR051320">
    <property type="entry name" value="Viral_Replic_Matur_Polypro"/>
</dbReference>
<dbReference type="PANTHER" id="PTHR33064:SF37">
    <property type="entry name" value="RIBONUCLEASE H"/>
    <property type="match status" value="1"/>
</dbReference>